<dbReference type="Proteomes" id="UP001354709">
    <property type="component" value="Unassembled WGS sequence"/>
</dbReference>
<dbReference type="SMART" id="SM00823">
    <property type="entry name" value="PKS_PP"/>
    <property type="match status" value="1"/>
</dbReference>
<evidence type="ECO:0000256" key="3">
    <source>
        <dbReference type="ARBA" id="ARBA00022450"/>
    </source>
</evidence>
<dbReference type="CDD" id="cd00833">
    <property type="entry name" value="PKS"/>
    <property type="match status" value="2"/>
</dbReference>
<dbReference type="InterPro" id="IPR057326">
    <property type="entry name" value="KR_dom"/>
</dbReference>
<dbReference type="InterPro" id="IPR049551">
    <property type="entry name" value="PKS_DH_C"/>
</dbReference>
<comment type="caution">
    <text evidence="14">The sequence shown here is derived from an EMBL/GenBank/DDBJ whole genome shotgun (WGS) entry which is preliminary data.</text>
</comment>
<dbReference type="InterPro" id="IPR016036">
    <property type="entry name" value="Malonyl_transacylase_ACP-bd"/>
</dbReference>
<dbReference type="InterPro" id="IPR001227">
    <property type="entry name" value="Ac_transferase_dom_sf"/>
</dbReference>
<dbReference type="Pfam" id="PF16197">
    <property type="entry name" value="KAsynt_C_assoc"/>
    <property type="match status" value="2"/>
</dbReference>
<dbReference type="PANTHER" id="PTHR43775:SF51">
    <property type="entry name" value="INACTIVE PHENOLPHTHIOCEROL SYNTHESIS POLYKETIDE SYNTHASE TYPE I PKS1-RELATED"/>
    <property type="match status" value="1"/>
</dbReference>
<evidence type="ECO:0000313" key="15">
    <source>
        <dbReference type="Proteomes" id="UP001354709"/>
    </source>
</evidence>
<dbReference type="SMART" id="SM00827">
    <property type="entry name" value="PKS_AT"/>
    <property type="match status" value="1"/>
</dbReference>
<keyword evidence="8" id="KW-0012">Acyltransferase</keyword>
<keyword evidence="15" id="KW-1185">Reference proteome</keyword>
<keyword evidence="5" id="KW-0808">Transferase</keyword>
<dbReference type="Pfam" id="PF02801">
    <property type="entry name" value="Ketoacyl-synt_C"/>
    <property type="match status" value="2"/>
</dbReference>
<dbReference type="Pfam" id="PF08659">
    <property type="entry name" value="KR"/>
    <property type="match status" value="1"/>
</dbReference>
<dbReference type="InterPro" id="IPR018201">
    <property type="entry name" value="Ketoacyl_synth_AS"/>
</dbReference>
<dbReference type="SUPFAM" id="SSF51735">
    <property type="entry name" value="NAD(P)-binding Rossmann-fold domains"/>
    <property type="match status" value="2"/>
</dbReference>
<name>A0ABU7QDH9_9ACTN</name>
<dbReference type="PROSITE" id="PS52019">
    <property type="entry name" value="PKS_MFAS_DH"/>
    <property type="match status" value="1"/>
</dbReference>
<evidence type="ECO:0000259" key="12">
    <source>
        <dbReference type="PROSITE" id="PS52004"/>
    </source>
</evidence>
<dbReference type="SUPFAM" id="SSF53901">
    <property type="entry name" value="Thiolase-like"/>
    <property type="match status" value="2"/>
</dbReference>
<dbReference type="InterPro" id="IPR015083">
    <property type="entry name" value="NorB/c/GfsB-D-like_docking"/>
</dbReference>
<feature type="region of interest" description="Disordered" evidence="10">
    <location>
        <begin position="1032"/>
        <end position="1070"/>
    </location>
</feature>
<evidence type="ECO:0000256" key="5">
    <source>
        <dbReference type="ARBA" id="ARBA00022679"/>
    </source>
</evidence>
<dbReference type="InterPro" id="IPR020806">
    <property type="entry name" value="PKS_PP-bd"/>
</dbReference>
<feature type="region of interest" description="C-terminal hotdog fold" evidence="9">
    <location>
        <begin position="1073"/>
        <end position="1212"/>
    </location>
</feature>
<dbReference type="InterPro" id="IPR049552">
    <property type="entry name" value="PKS_DH_N"/>
</dbReference>
<dbReference type="Gene3D" id="1.10.1200.10">
    <property type="entry name" value="ACP-like"/>
    <property type="match status" value="1"/>
</dbReference>
<dbReference type="InterPro" id="IPR013968">
    <property type="entry name" value="PKS_KR"/>
</dbReference>
<dbReference type="SMART" id="SM00826">
    <property type="entry name" value="PKS_DH"/>
    <property type="match status" value="1"/>
</dbReference>
<proteinExistence type="predicted"/>
<dbReference type="Pfam" id="PF21089">
    <property type="entry name" value="PKS_DH_N"/>
    <property type="match status" value="1"/>
</dbReference>
<dbReference type="SUPFAM" id="SSF47336">
    <property type="entry name" value="ACP-like"/>
    <property type="match status" value="1"/>
</dbReference>
<feature type="domain" description="Ketosynthase family 3 (KS3)" evidence="12">
    <location>
        <begin position="1791"/>
        <end position="2217"/>
    </location>
</feature>
<dbReference type="Pfam" id="PF00109">
    <property type="entry name" value="ketoacyl-synt"/>
    <property type="match status" value="2"/>
</dbReference>
<comment type="pathway">
    <text evidence="2">Antibiotic biosynthesis.</text>
</comment>
<evidence type="ECO:0000256" key="1">
    <source>
        <dbReference type="ARBA" id="ARBA00001957"/>
    </source>
</evidence>
<keyword evidence="3" id="KW-0596">Phosphopantetheine</keyword>
<dbReference type="InterPro" id="IPR050091">
    <property type="entry name" value="PKS_NRPS_Biosynth_Enz"/>
</dbReference>
<feature type="compositionally biased region" description="Basic and acidic residues" evidence="10">
    <location>
        <begin position="1032"/>
        <end position="1047"/>
    </location>
</feature>
<evidence type="ECO:0000259" key="13">
    <source>
        <dbReference type="PROSITE" id="PS52019"/>
    </source>
</evidence>
<comment type="cofactor">
    <cofactor evidence="1">
        <name>pantetheine 4'-phosphate</name>
        <dbReference type="ChEBI" id="CHEBI:47942"/>
    </cofactor>
</comment>
<dbReference type="PROSITE" id="PS00606">
    <property type="entry name" value="KS3_1"/>
    <property type="match status" value="2"/>
</dbReference>
<evidence type="ECO:0000256" key="9">
    <source>
        <dbReference type="PROSITE-ProRule" id="PRU01363"/>
    </source>
</evidence>
<feature type="domain" description="Ketosynthase family 3 (KS3)" evidence="12">
    <location>
        <begin position="33"/>
        <end position="459"/>
    </location>
</feature>
<dbReference type="InterPro" id="IPR014031">
    <property type="entry name" value="Ketoacyl_synth_C"/>
</dbReference>
<dbReference type="Pfam" id="PF08990">
    <property type="entry name" value="Docking"/>
    <property type="match status" value="1"/>
</dbReference>
<keyword evidence="4" id="KW-0597">Phosphoprotein</keyword>
<dbReference type="Gene3D" id="3.10.129.110">
    <property type="entry name" value="Polyketide synthase dehydratase"/>
    <property type="match status" value="1"/>
</dbReference>
<dbReference type="InterPro" id="IPR055123">
    <property type="entry name" value="SpnB-like_Rossmann"/>
</dbReference>
<dbReference type="Pfam" id="PF14765">
    <property type="entry name" value="PS-DH"/>
    <property type="match status" value="1"/>
</dbReference>
<dbReference type="PROSITE" id="PS50075">
    <property type="entry name" value="CARRIER"/>
    <property type="match status" value="1"/>
</dbReference>
<keyword evidence="7" id="KW-0511">Multifunctional enzyme</keyword>
<feature type="active site" description="Proton donor; for dehydratase activity" evidence="9">
    <location>
        <position position="1134"/>
    </location>
</feature>
<evidence type="ECO:0000256" key="7">
    <source>
        <dbReference type="ARBA" id="ARBA00023268"/>
    </source>
</evidence>
<dbReference type="PROSITE" id="PS52004">
    <property type="entry name" value="KS3_2"/>
    <property type="match status" value="2"/>
</dbReference>
<feature type="domain" description="PKS/mFAS DH" evidence="13">
    <location>
        <begin position="938"/>
        <end position="1212"/>
    </location>
</feature>
<dbReference type="InterPro" id="IPR032821">
    <property type="entry name" value="PKS_assoc"/>
</dbReference>
<dbReference type="InterPro" id="IPR009081">
    <property type="entry name" value="PP-bd_ACP"/>
</dbReference>
<dbReference type="InterPro" id="IPR049900">
    <property type="entry name" value="PKS_mFAS_DH"/>
</dbReference>
<evidence type="ECO:0000256" key="8">
    <source>
        <dbReference type="ARBA" id="ARBA00023315"/>
    </source>
</evidence>
<dbReference type="Pfam" id="PF00698">
    <property type="entry name" value="Acyl_transf_1"/>
    <property type="match status" value="2"/>
</dbReference>
<dbReference type="Pfam" id="PF00550">
    <property type="entry name" value="PP-binding"/>
    <property type="match status" value="1"/>
</dbReference>
<dbReference type="SMART" id="SM01294">
    <property type="entry name" value="PKS_PP_betabranch"/>
    <property type="match status" value="1"/>
</dbReference>
<dbReference type="Gene3D" id="3.40.366.10">
    <property type="entry name" value="Malonyl-Coenzyme A Acyl Carrier Protein, domain 2"/>
    <property type="match status" value="2"/>
</dbReference>
<gene>
    <name evidence="14" type="ORF">V2J94_47880</name>
</gene>
<dbReference type="CDD" id="cd08956">
    <property type="entry name" value="KR_3_FAS_SDR_x"/>
    <property type="match status" value="1"/>
</dbReference>
<keyword evidence="6" id="KW-0045">Antibiotic biosynthesis</keyword>
<dbReference type="Gene3D" id="3.30.70.3290">
    <property type="match status" value="2"/>
</dbReference>
<dbReference type="InterPro" id="IPR006162">
    <property type="entry name" value="Ppantetheine_attach_site"/>
</dbReference>
<accession>A0ABU7QDH9</accession>
<protein>
    <submittedName>
        <fullName evidence="14">Type I polyketide synthase</fullName>
    </submittedName>
</protein>
<dbReference type="EMBL" id="JAZBJO010000080">
    <property type="protein sequence ID" value="MEE4599430.1"/>
    <property type="molecule type" value="Genomic_DNA"/>
</dbReference>
<reference evidence="14 15" key="1">
    <citation type="submission" date="2023-11" db="EMBL/GenBank/DDBJ databases">
        <title>30 novel species of actinomycetes from the DSMZ collection.</title>
        <authorList>
            <person name="Nouioui I."/>
        </authorList>
    </citation>
    <scope>NUCLEOTIDE SEQUENCE [LARGE SCALE GENOMIC DNA]</scope>
    <source>
        <strain evidence="14 15">DSM 41524</strain>
    </source>
</reference>
<evidence type="ECO:0000256" key="4">
    <source>
        <dbReference type="ARBA" id="ARBA00022553"/>
    </source>
</evidence>
<dbReference type="InterPro" id="IPR036291">
    <property type="entry name" value="NAD(P)-bd_dom_sf"/>
</dbReference>
<dbReference type="SUPFAM" id="SSF55048">
    <property type="entry name" value="Probable ACP-binding domain of malonyl-CoA ACP transacylase"/>
    <property type="match status" value="1"/>
</dbReference>
<dbReference type="PROSITE" id="PS00012">
    <property type="entry name" value="PHOSPHOPANTETHEINE"/>
    <property type="match status" value="1"/>
</dbReference>
<dbReference type="Pfam" id="PF22953">
    <property type="entry name" value="SpnB_Rossmann"/>
    <property type="match status" value="1"/>
</dbReference>
<dbReference type="InterPro" id="IPR020807">
    <property type="entry name" value="PKS_DH"/>
</dbReference>
<evidence type="ECO:0000259" key="11">
    <source>
        <dbReference type="PROSITE" id="PS50075"/>
    </source>
</evidence>
<dbReference type="Gene3D" id="3.40.50.720">
    <property type="entry name" value="NAD(P)-binding Rossmann-like Domain"/>
    <property type="match status" value="1"/>
</dbReference>
<dbReference type="SMART" id="SM00825">
    <property type="entry name" value="PKS_KS"/>
    <property type="match status" value="2"/>
</dbReference>
<dbReference type="SMART" id="SM00822">
    <property type="entry name" value="PKS_KR"/>
    <property type="match status" value="1"/>
</dbReference>
<dbReference type="InterPro" id="IPR020841">
    <property type="entry name" value="PKS_Beta-ketoAc_synthase_dom"/>
</dbReference>
<organism evidence="14 15">
    <name type="scientific">Streptomyces asiaticus subsp. ignotus</name>
    <dbReference type="NCBI Taxonomy" id="3098222"/>
    <lineage>
        <taxon>Bacteria</taxon>
        <taxon>Bacillati</taxon>
        <taxon>Actinomycetota</taxon>
        <taxon>Actinomycetes</taxon>
        <taxon>Kitasatosporales</taxon>
        <taxon>Streptomycetaceae</taxon>
        <taxon>Streptomyces</taxon>
        <taxon>Streptomyces violaceusniger group</taxon>
    </lineage>
</organism>
<dbReference type="RefSeq" id="WP_330816676.1">
    <property type="nucleotide sequence ID" value="NZ_JAZBJO010000080.1"/>
</dbReference>
<dbReference type="InterPro" id="IPR014043">
    <property type="entry name" value="Acyl_transferase_dom"/>
</dbReference>
<sequence length="2401" mass="253155">MANDEKLLNYLKRVTADLHQTRERLRKAETATEEPIAIVGMGCRFPGGVTTPDGLWDLVADGRDAIGGFPEDRGWDLENLFDADPDASGTSYVHEGGFLAGAAEFDAEFFGISPREALATDPQQRLLLETAWETLENAGIDPSSLADSDVGVFTGVANGDYALTVDQVPDGFEGYLGIGGAGSIASGRISYSLGLLGPAVSLDTGCSSSLVAMHLAGHALRSGECSMALAGGVMVMATPGGFVGFSRQRGLARDGRCKSFGEGADGTNWSEGVGLVLLERLSDARRNGHQVLAVVRGTAVNQDGASNGLTAPNGPSQERVIRQALSNAGLSVADVDVVEAHGTGTSLGDPIEAQALLATYGQNRPEDLPLWLGSIKSNIGHTQAAAGVAGIIKMVQAMRHGVLPKTLHADEPTSKVDWASGAVSLLSEARAWPETGRPRRAGISSFGVSGTNAHVILEQAPEADAPAADTDEEGTPGLVATGGVVPWVLSGKTPAALRAQAERLVSHLEAGDAPRAVDVGWSLATTRAALEHRAVILATDTQGGTATARALAEGRPDPLLITGQTGADGKTVFVFPGQGAQWVGMGAQLLQTSPVFAERLHECAEALAPYVDWSLTDVITGAPDAPSLERVDVVQPATFAVVVSLAALWQSVGIHPDAVIGHSQGEIAAACVAGHLTLPTAAKIVALRSQTIAHHLAGHGGMMSLATPAHTINLNDWHGKLWIAAHNGPNATVIAGDTDALHQLHTHYTDQGIRARIIPVDYASHTGHVDTIQDQLHHVLADVTAAPGTIPWLSTVTGQWIEPHTLDSNYWYRNLRQTVQFEHTIRTLADNGYRTFLEVSPHPVLTTAIQETLEANDTANTIVTGTLRRDDDTPTRFLTHLAHLTTHGHTPNWTTLYTTTNPHPTPLPTYPFQHHHYWLTRATNTGDVASAGLHDPAHPLLTAAVHLPDTGGTVLTGRLSLTTHPWLADHTVSGAVLLPGAAMAELAIRAGDETDTPTLEELVIEQPLALPDSGSLDIRVVVGGSDESERRDVRVYSRAEESTHWTEHATGTLAQDSAAPPPPAVAEWPPAGAEPVAVEGLYEQMAEGGYDYGPTFQGLKAVWTRDGEVFAEAALPEEQTEAAGRFGIHPALLDAALHASNYCLPGEPGSRMLLPFAWNDIRLHATGATSVRVHARYTEDGGLSVALVDAAGGLVASIGSLILREVDAGQLEALTSTPLDDALWTVTWTEHGTITATDEVPWGTLGGVSPALATVETPAFADVTEVAEAEEDRPALIVVDTATWQSPDTDPTTRARELTTKALDLLQQWVTLPELSDTRLVILTRGAMAVHDSAEVTDPAAAAIWGLVRSAQSEHPDRVRLLDTDGHSDQALPTALTADQPQLALRDNTLWVPRLTAAPTNTPARPLPLNPEGTVLITGGIGTLGALTARHLITHHGARHLLLVSRQGPNTPGATDLTTELTELGATVHITACDTADRDQLTTLLATIPTDHPLTAIIHTAGTLDDALLTDLTPQRLDTVLRPKVDALTHLHDLTHNNHNLTAFVIYSSATGTLGTPGQANYAAANTYADALIHQRHAAGLPATSLAWGLWETTSALTATMNTEDRRRTHRGGVAPLTDDEGLALLDRALTTTHPHLVPIKISPAALRADDRARPVPPLLRHLVRRPMRRTAHTPEPADASSLMQRLAALDHGERLRHLTELVRTEAAAVLGHTTIDSIGPDQPFREIGFDSLTAVELRNRLNAATGLRLPATVVFDYPTAAITAGYLRDELFGSTQAAPAAVTGPGVDADDPVVIVGMACRLPGRVTDPDGLWRLVADGEDGIGAFPADRGWDLDTLFDPDPDRVGTTYVREGGFLEGATQFDADFFGISPREAVAMDPQQRLLLETAWETFEQAGIAPRSMQGSDTGVFAGLIYHDYATNAGELPEGSETYLSTGKSGSVVSGRVAYTLGLTGPAVTVDTACSSSLVAIHWAAKAVREGECSMALAGGVTVMSTPDGFVSFSHQRGLAPDGRSKSFSEGADGTTFSEGVGLVLLERLSEARRNGHEVLAVIRGTAVNQDGASNGLTAPNGPSQQRVIRQALANAGLSPADIDAVEAHGTGTALGDPIEAQALLATYGQNRPADHPLWLGSLKSNIGHTQATAGIAGVIKMVQAMRHGVLPKTLHADEPTAKVDWTSGAVSLLTEARPWPETGHPRRAGVSSFGVSGTNAHLILEQAPEETAVETEATEPEAPGLVATGGVAPWVLSAKSPAALRAQAERLIAHLRTHPDTDPVDLGWSLATTRTALEHRAVVLATNLDQATAALTALSEGHPHPNLVTGETGTDGKTVFVFPGQGAQWTGMGAQLLQTSPVFAARLHECAEALAPYTDWSLIDVITGAPDAPSLDRVDVLQPTTFAIMV</sequence>
<feature type="non-terminal residue" evidence="14">
    <location>
        <position position="2401"/>
    </location>
</feature>
<dbReference type="InterPro" id="IPR016035">
    <property type="entry name" value="Acyl_Trfase/lysoPLipase"/>
</dbReference>
<feature type="region of interest" description="N-terminal hotdog fold" evidence="9">
    <location>
        <begin position="938"/>
        <end position="1060"/>
    </location>
</feature>
<dbReference type="PANTHER" id="PTHR43775">
    <property type="entry name" value="FATTY ACID SYNTHASE"/>
    <property type="match status" value="1"/>
</dbReference>
<dbReference type="SUPFAM" id="SSF52151">
    <property type="entry name" value="FabD/lysophospholipase-like"/>
    <property type="match status" value="2"/>
</dbReference>
<dbReference type="InterPro" id="IPR014030">
    <property type="entry name" value="Ketoacyl_synth_N"/>
</dbReference>
<feature type="domain" description="Carrier" evidence="11">
    <location>
        <begin position="1697"/>
        <end position="1772"/>
    </location>
</feature>
<dbReference type="InterPro" id="IPR036736">
    <property type="entry name" value="ACP-like_sf"/>
</dbReference>
<evidence type="ECO:0000313" key="14">
    <source>
        <dbReference type="EMBL" id="MEE4599430.1"/>
    </source>
</evidence>
<dbReference type="InterPro" id="IPR042104">
    <property type="entry name" value="PKS_dehydratase_sf"/>
</dbReference>
<evidence type="ECO:0000256" key="2">
    <source>
        <dbReference type="ARBA" id="ARBA00004792"/>
    </source>
</evidence>
<dbReference type="InterPro" id="IPR016039">
    <property type="entry name" value="Thiolase-like"/>
</dbReference>
<evidence type="ECO:0000256" key="10">
    <source>
        <dbReference type="SAM" id="MobiDB-lite"/>
    </source>
</evidence>
<dbReference type="Gene3D" id="3.40.47.10">
    <property type="match status" value="2"/>
</dbReference>
<feature type="active site" description="Proton acceptor; for dehydratase activity" evidence="9">
    <location>
        <position position="970"/>
    </location>
</feature>
<evidence type="ECO:0000256" key="6">
    <source>
        <dbReference type="ARBA" id="ARBA00023194"/>
    </source>
</evidence>